<accession>A0A136Q4T7</accession>
<dbReference type="EMBL" id="LSZW01000057">
    <property type="protein sequence ID" value="KXK65667.1"/>
    <property type="molecule type" value="Genomic_DNA"/>
</dbReference>
<evidence type="ECO:0000256" key="8">
    <source>
        <dbReference type="ARBA" id="ARBA00023303"/>
    </source>
</evidence>
<evidence type="ECO:0000256" key="5">
    <source>
        <dbReference type="ARBA" id="ARBA00022989"/>
    </source>
</evidence>
<dbReference type="KEGG" id="cmiu:B1H56_12195"/>
<dbReference type="PANTHER" id="PTHR30266">
    <property type="entry name" value="MECHANOSENSITIVE CHANNEL MSCL"/>
    <property type="match status" value="1"/>
</dbReference>
<dbReference type="InterPro" id="IPR001185">
    <property type="entry name" value="MS_channel"/>
</dbReference>
<keyword evidence="8 9" id="KW-0407">Ion channel</keyword>
<dbReference type="InterPro" id="IPR037673">
    <property type="entry name" value="MSC/AndL"/>
</dbReference>
<dbReference type="PANTHER" id="PTHR30266:SF2">
    <property type="entry name" value="LARGE-CONDUCTANCE MECHANOSENSITIVE CHANNEL"/>
    <property type="match status" value="1"/>
</dbReference>
<evidence type="ECO:0000256" key="2">
    <source>
        <dbReference type="ARBA" id="ARBA00022448"/>
    </source>
</evidence>
<dbReference type="SUPFAM" id="SSF81330">
    <property type="entry name" value="Gated mechanosensitive channel"/>
    <property type="match status" value="1"/>
</dbReference>
<keyword evidence="5 9" id="KW-1133">Transmembrane helix</keyword>
<organism evidence="10 11">
    <name type="scientific">Christensenella minuta</name>
    <dbReference type="NCBI Taxonomy" id="626937"/>
    <lineage>
        <taxon>Bacteria</taxon>
        <taxon>Bacillati</taxon>
        <taxon>Bacillota</taxon>
        <taxon>Clostridia</taxon>
        <taxon>Christensenellales</taxon>
        <taxon>Christensenellaceae</taxon>
        <taxon>Christensenella</taxon>
    </lineage>
</organism>
<dbReference type="RefSeq" id="WP_066520936.1">
    <property type="nucleotide sequence ID" value="NZ_CABMOF010000004.1"/>
</dbReference>
<name>A0A136Q4T7_9FIRM</name>
<keyword evidence="3 9" id="KW-1003">Cell membrane</keyword>
<evidence type="ECO:0000313" key="11">
    <source>
        <dbReference type="Proteomes" id="UP000070366"/>
    </source>
</evidence>
<evidence type="ECO:0000256" key="6">
    <source>
        <dbReference type="ARBA" id="ARBA00023065"/>
    </source>
</evidence>
<evidence type="ECO:0000313" key="10">
    <source>
        <dbReference type="EMBL" id="KXK65667.1"/>
    </source>
</evidence>
<evidence type="ECO:0000256" key="9">
    <source>
        <dbReference type="HAMAP-Rule" id="MF_00115"/>
    </source>
</evidence>
<keyword evidence="11" id="KW-1185">Reference proteome</keyword>
<proteinExistence type="inferred from homology"/>
<evidence type="ECO:0000256" key="4">
    <source>
        <dbReference type="ARBA" id="ARBA00022692"/>
    </source>
</evidence>
<dbReference type="OrthoDB" id="9810350at2"/>
<comment type="caution">
    <text evidence="10">The sequence shown here is derived from an EMBL/GenBank/DDBJ whole genome shotgun (WGS) entry which is preliminary data.</text>
</comment>
<sequence length="156" mass="16746">MAEKKKKGLIQEFKEFISRGSVIDLAVGVIIGTAFTAIVNSLVNDIVMPLIGLLTGGLDFSMFNIKLTGDSALMLGSFIGAVINFLLIALVIFLVVKGINSIHLKKPEPEEPEKAPRLCPYCRTEIADDATRCPHCTSILPDDACADEAAARAEAK</sequence>
<feature type="transmembrane region" description="Helical" evidence="9">
    <location>
        <begin position="72"/>
        <end position="96"/>
    </location>
</feature>
<dbReference type="PRINTS" id="PR01264">
    <property type="entry name" value="MECHCHANNEL"/>
</dbReference>
<keyword evidence="4 9" id="KW-0812">Transmembrane</keyword>
<dbReference type="GO" id="GO:0008381">
    <property type="term" value="F:mechanosensitive monoatomic ion channel activity"/>
    <property type="evidence" value="ECO:0007669"/>
    <property type="project" value="UniProtKB-UniRule"/>
</dbReference>
<dbReference type="Gene3D" id="1.10.1200.120">
    <property type="entry name" value="Large-conductance mechanosensitive channel, MscL, domain 1"/>
    <property type="match status" value="1"/>
</dbReference>
<gene>
    <name evidence="9" type="primary">mscL</name>
    <name evidence="10" type="ORF">HMPREF3293_01389</name>
</gene>
<evidence type="ECO:0000256" key="7">
    <source>
        <dbReference type="ARBA" id="ARBA00023136"/>
    </source>
</evidence>
<keyword evidence="6 9" id="KW-0406">Ion transport</keyword>
<dbReference type="STRING" id="626937.HMPREF3293_01389"/>
<evidence type="ECO:0000256" key="1">
    <source>
        <dbReference type="ARBA" id="ARBA00004141"/>
    </source>
</evidence>
<comment type="subcellular location">
    <subcellularLocation>
        <location evidence="9">Cell membrane</location>
        <topology evidence="9">Multi-pass membrane protein</topology>
    </subcellularLocation>
    <subcellularLocation>
        <location evidence="1">Membrane</location>
        <topology evidence="1">Multi-pass membrane protein</topology>
    </subcellularLocation>
</comment>
<reference evidence="10 11" key="1">
    <citation type="submission" date="2016-02" db="EMBL/GenBank/DDBJ databases">
        <authorList>
            <person name="Wen L."/>
            <person name="He K."/>
            <person name="Yang H."/>
        </authorList>
    </citation>
    <scope>NUCLEOTIDE SEQUENCE [LARGE SCALE GENOMIC DNA]</scope>
    <source>
        <strain evidence="10 11">DSM 22607</strain>
    </source>
</reference>
<dbReference type="Pfam" id="PF01741">
    <property type="entry name" value="MscL"/>
    <property type="match status" value="1"/>
</dbReference>
<protein>
    <recommendedName>
        <fullName evidence="9">Large-conductance mechanosensitive channel</fullName>
    </recommendedName>
</protein>
<dbReference type="GO" id="GO:0005886">
    <property type="term" value="C:plasma membrane"/>
    <property type="evidence" value="ECO:0007669"/>
    <property type="project" value="UniProtKB-SubCell"/>
</dbReference>
<dbReference type="NCBIfam" id="TIGR00220">
    <property type="entry name" value="mscL"/>
    <property type="match status" value="1"/>
</dbReference>
<dbReference type="HAMAP" id="MF_00115">
    <property type="entry name" value="MscL"/>
    <property type="match status" value="1"/>
</dbReference>
<comment type="similarity">
    <text evidence="9">Belongs to the MscL family.</text>
</comment>
<dbReference type="InterPro" id="IPR036019">
    <property type="entry name" value="MscL_channel"/>
</dbReference>
<evidence type="ECO:0000256" key="3">
    <source>
        <dbReference type="ARBA" id="ARBA00022475"/>
    </source>
</evidence>
<keyword evidence="7 9" id="KW-0472">Membrane</keyword>
<dbReference type="Proteomes" id="UP000070366">
    <property type="component" value="Unassembled WGS sequence"/>
</dbReference>
<feature type="transmembrane region" description="Helical" evidence="9">
    <location>
        <begin position="21"/>
        <end position="40"/>
    </location>
</feature>
<comment type="subunit">
    <text evidence="9">Homopentamer.</text>
</comment>
<comment type="function">
    <text evidence="9">Channel that opens in response to stretch forces in the membrane lipid bilayer. May participate in the regulation of osmotic pressure changes within the cell.</text>
</comment>
<keyword evidence="2 9" id="KW-0813">Transport</keyword>
<dbReference type="PATRIC" id="fig|626937.4.peg.1371"/>
<dbReference type="AlphaFoldDB" id="A0A136Q4T7"/>